<dbReference type="InterPro" id="IPR001279">
    <property type="entry name" value="Metallo-B-lactamas"/>
</dbReference>
<feature type="signal peptide" evidence="2">
    <location>
        <begin position="1"/>
        <end position="20"/>
    </location>
</feature>
<evidence type="ECO:0000256" key="2">
    <source>
        <dbReference type="SAM" id="SignalP"/>
    </source>
</evidence>
<keyword evidence="5" id="KW-1185">Reference proteome</keyword>
<evidence type="ECO:0000256" key="1">
    <source>
        <dbReference type="ARBA" id="ARBA00005250"/>
    </source>
</evidence>
<gene>
    <name evidence="4" type="ORF">IRI77_08690</name>
</gene>
<evidence type="ECO:0000313" key="4">
    <source>
        <dbReference type="EMBL" id="QOY90015.1"/>
    </source>
</evidence>
<comment type="similarity">
    <text evidence="1">Belongs to the metallo-beta-lactamase superfamily. Class-B beta-lactamase family.</text>
</comment>
<dbReference type="InterPro" id="IPR050855">
    <property type="entry name" value="NDM-1-like"/>
</dbReference>
<dbReference type="Pfam" id="PF00753">
    <property type="entry name" value="Lactamase_B"/>
    <property type="match status" value="1"/>
</dbReference>
<dbReference type="RefSeq" id="WP_194451678.1">
    <property type="nucleotide sequence ID" value="NZ_CP063849.1"/>
</dbReference>
<accession>A0A7S7NUK0</accession>
<feature type="chain" id="PRO_5033065123" evidence="2">
    <location>
        <begin position="21"/>
        <end position="304"/>
    </location>
</feature>
<evidence type="ECO:0000313" key="5">
    <source>
        <dbReference type="Proteomes" id="UP000593892"/>
    </source>
</evidence>
<dbReference type="PANTHER" id="PTHR42951:SF4">
    <property type="entry name" value="ACYL-COENZYME A THIOESTERASE MBLAC2"/>
    <property type="match status" value="1"/>
</dbReference>
<name>A0A7S7NUK0_PALFE</name>
<organism evidence="4 5">
    <name type="scientific">Paludibaculum fermentans</name>
    <dbReference type="NCBI Taxonomy" id="1473598"/>
    <lineage>
        <taxon>Bacteria</taxon>
        <taxon>Pseudomonadati</taxon>
        <taxon>Acidobacteriota</taxon>
        <taxon>Terriglobia</taxon>
        <taxon>Bryobacterales</taxon>
        <taxon>Bryobacteraceae</taxon>
        <taxon>Paludibaculum</taxon>
    </lineage>
</organism>
<keyword evidence="4" id="KW-0378">Hydrolase</keyword>
<dbReference type="CDD" id="cd16282">
    <property type="entry name" value="metallo-hydrolase-like_MBL-fold"/>
    <property type="match status" value="1"/>
</dbReference>
<dbReference type="AlphaFoldDB" id="A0A7S7NUK0"/>
<dbReference type="Proteomes" id="UP000593892">
    <property type="component" value="Chromosome"/>
</dbReference>
<keyword evidence="2" id="KW-0732">Signal</keyword>
<sequence length="304" mass="32745">MRFTSLVGVLLAVCPLVAQQQDFSKVQMKVTKVAGNVYMLEGAGGNIGVSAGEDGIVIVDDQFAPLAGKIREALRGIVDKPVRFVINTHYHGDHTGSNLEFGGSSTIIAQDNVRKRLMGQGTTPPGKPANPVQPKGALPVVTFEHDVTVHMNGEDIRALHFPSGHTDGDSIIFFPQSNVVHMGDDFVRYGFPYIDVDSGGSIDGMIDAMEKAIGLLPANVKVIPGHGAIASIDDVREFVKMLKETRDVVKQGMDSGKSANDLKKEKALAAWQKWSGAFITTDGWIDTIYNCLSGQKNVGFTKHN</sequence>
<dbReference type="SUPFAM" id="SSF56281">
    <property type="entry name" value="Metallo-hydrolase/oxidoreductase"/>
    <property type="match status" value="1"/>
</dbReference>
<proteinExistence type="inferred from homology"/>
<reference evidence="4 5" key="1">
    <citation type="submission" date="2020-10" db="EMBL/GenBank/DDBJ databases">
        <title>Complete genome sequence of Paludibaculum fermentans P105T, a facultatively anaerobic acidobacterium capable of dissimilatory Fe(III) reduction.</title>
        <authorList>
            <person name="Dedysh S.N."/>
            <person name="Beletsky A.V."/>
            <person name="Kulichevskaya I.S."/>
            <person name="Mardanov A.V."/>
            <person name="Ravin N.V."/>
        </authorList>
    </citation>
    <scope>NUCLEOTIDE SEQUENCE [LARGE SCALE GENOMIC DNA]</scope>
    <source>
        <strain evidence="4 5">P105</strain>
    </source>
</reference>
<dbReference type="SMART" id="SM00849">
    <property type="entry name" value="Lactamase_B"/>
    <property type="match status" value="1"/>
</dbReference>
<dbReference type="InterPro" id="IPR036866">
    <property type="entry name" value="RibonucZ/Hydroxyglut_hydro"/>
</dbReference>
<evidence type="ECO:0000259" key="3">
    <source>
        <dbReference type="SMART" id="SM00849"/>
    </source>
</evidence>
<dbReference type="EMBL" id="CP063849">
    <property type="protein sequence ID" value="QOY90015.1"/>
    <property type="molecule type" value="Genomic_DNA"/>
</dbReference>
<dbReference type="GO" id="GO:0017001">
    <property type="term" value="P:antibiotic catabolic process"/>
    <property type="evidence" value="ECO:0007669"/>
    <property type="project" value="UniProtKB-ARBA"/>
</dbReference>
<dbReference type="KEGG" id="pfer:IRI77_08690"/>
<protein>
    <submittedName>
        <fullName evidence="4">MBL fold metallo-hydrolase</fullName>
    </submittedName>
</protein>
<dbReference type="GO" id="GO:0016787">
    <property type="term" value="F:hydrolase activity"/>
    <property type="evidence" value="ECO:0007669"/>
    <property type="project" value="UniProtKB-KW"/>
</dbReference>
<dbReference type="PANTHER" id="PTHR42951">
    <property type="entry name" value="METALLO-BETA-LACTAMASE DOMAIN-CONTAINING"/>
    <property type="match status" value="1"/>
</dbReference>
<feature type="domain" description="Metallo-beta-lactamase" evidence="3">
    <location>
        <begin position="44"/>
        <end position="226"/>
    </location>
</feature>
<dbReference type="Gene3D" id="3.60.15.10">
    <property type="entry name" value="Ribonuclease Z/Hydroxyacylglutathione hydrolase-like"/>
    <property type="match status" value="1"/>
</dbReference>